<feature type="compositionally biased region" description="Basic residues" evidence="1">
    <location>
        <begin position="1"/>
        <end position="21"/>
    </location>
</feature>
<evidence type="ECO:0000259" key="2">
    <source>
        <dbReference type="PROSITE" id="PS50093"/>
    </source>
</evidence>
<dbReference type="InterPro" id="IPR035986">
    <property type="entry name" value="PKD_dom_sf"/>
</dbReference>
<evidence type="ECO:0000313" key="4">
    <source>
        <dbReference type="Proteomes" id="UP000316213"/>
    </source>
</evidence>
<accession>A0A5C5ZP74</accession>
<dbReference type="InterPro" id="IPR022409">
    <property type="entry name" value="PKD/Chitinase_dom"/>
</dbReference>
<dbReference type="OrthoDB" id="5242130at2"/>
<keyword evidence="4" id="KW-1185">Reference proteome</keyword>
<dbReference type="PROSITE" id="PS50093">
    <property type="entry name" value="PKD"/>
    <property type="match status" value="3"/>
</dbReference>
<dbReference type="InterPro" id="IPR000601">
    <property type="entry name" value="PKD_dom"/>
</dbReference>
<dbReference type="InterPro" id="IPR002105">
    <property type="entry name" value="Dockerin_1_rpt"/>
</dbReference>
<dbReference type="SUPFAM" id="SSF63446">
    <property type="entry name" value="Type I dockerin domain"/>
    <property type="match status" value="1"/>
</dbReference>
<dbReference type="SUPFAM" id="SSF49299">
    <property type="entry name" value="PKD domain"/>
    <property type="match status" value="3"/>
</dbReference>
<dbReference type="RefSeq" id="WP_146581836.1">
    <property type="nucleotide sequence ID" value="NZ_SJPM01000019.1"/>
</dbReference>
<evidence type="ECO:0000256" key="1">
    <source>
        <dbReference type="SAM" id="MobiDB-lite"/>
    </source>
</evidence>
<dbReference type="SUPFAM" id="SSF50978">
    <property type="entry name" value="WD40 repeat-like"/>
    <property type="match status" value="1"/>
</dbReference>
<reference evidence="3 4" key="1">
    <citation type="submission" date="2019-02" db="EMBL/GenBank/DDBJ databases">
        <title>Deep-cultivation of Planctomycetes and their phenomic and genomic characterization uncovers novel biology.</title>
        <authorList>
            <person name="Wiegand S."/>
            <person name="Jogler M."/>
            <person name="Boedeker C."/>
            <person name="Pinto D."/>
            <person name="Vollmers J."/>
            <person name="Rivas-Marin E."/>
            <person name="Kohn T."/>
            <person name="Peeters S.H."/>
            <person name="Heuer A."/>
            <person name="Rast P."/>
            <person name="Oberbeckmann S."/>
            <person name="Bunk B."/>
            <person name="Jeske O."/>
            <person name="Meyerdierks A."/>
            <person name="Storesund J.E."/>
            <person name="Kallscheuer N."/>
            <person name="Luecker S."/>
            <person name="Lage O.M."/>
            <person name="Pohl T."/>
            <person name="Merkel B.J."/>
            <person name="Hornburger P."/>
            <person name="Mueller R.-W."/>
            <person name="Bruemmer F."/>
            <person name="Labrenz M."/>
            <person name="Spormann A.M."/>
            <person name="Op Den Camp H."/>
            <person name="Overmann J."/>
            <person name="Amann R."/>
            <person name="Jetten M.S.M."/>
            <person name="Mascher T."/>
            <person name="Medema M.H."/>
            <person name="Devos D.P."/>
            <person name="Kaster A.-K."/>
            <person name="Ovreas L."/>
            <person name="Rohde M."/>
            <person name="Galperin M.Y."/>
            <person name="Jogler C."/>
        </authorList>
    </citation>
    <scope>NUCLEOTIDE SEQUENCE [LARGE SCALE GENOMIC DNA]</scope>
    <source>
        <strain evidence="3 4">Pla100</strain>
    </source>
</reference>
<dbReference type="NCBIfam" id="TIGR02608">
    <property type="entry name" value="delta_60_rpt"/>
    <property type="match status" value="14"/>
</dbReference>
<dbReference type="GO" id="GO:0000272">
    <property type="term" value="P:polysaccharide catabolic process"/>
    <property type="evidence" value="ECO:0007669"/>
    <property type="project" value="InterPro"/>
</dbReference>
<dbReference type="PANTHER" id="PTHR42754:SF1">
    <property type="entry name" value="LIPOPROTEIN"/>
    <property type="match status" value="1"/>
</dbReference>
<dbReference type="InterPro" id="IPR013431">
    <property type="entry name" value="Delta_60_rpt"/>
</dbReference>
<dbReference type="Gene3D" id="2.80.10.50">
    <property type="match status" value="6"/>
</dbReference>
<feature type="domain" description="PKD" evidence="2">
    <location>
        <begin position="1705"/>
        <end position="1765"/>
    </location>
</feature>
<sequence>MFQRRVARRRNSNNRSQRRRSLTASFQSLEPRRLLAVDLVADIVSENIAASPEEGVAIGNVAYFGNEDEFGLELWQSDGTASGTFRIADLNEGADGSDPNNFTPFRDGFAFNADTGLNDGDESLLYYNVLTGTITELTTRQNRTEMIDVSGTLFFLKFDDLNNDYELWKSDGEPATTMVVKDDFPTSYLYEFGASGGKLFFTYDDLDNGEALWVSDGTASGTELLHDIDPGSYYYGSFGINSLTDVDGTLFFLANDGTGEKLYSTDGKQLATDGVAATLTTVSSLPNIAELTAIGTDLYFTAEYDLLYSNSLWTVSGSTVTNVLPLETSYPYAFRAQLTEYDGQLAFVEVESSGASLWTHDSTSGTQLAHTLSQGGSYANSGLLQGAGLLFFEVENGTSSDTELWATNATPTGARLVTNVSNLTNDPFPDFVDEALGTDSHLFFNPSGSPDFYVTDGTAGNASNLTANFRSNDSNPTELTSTSLGLFFNSNGSLHRLDGTNGLVEPLQTSYSYYNPSDITELAGAVYFIAEDPINGGRVLWTSDGTLPGTGVVDDGSGNTLPVENLINNGNHLYWIAEDSNGINQVFQSDGSFAGSQAITSFYDNPYYYPFASSYSGAENLVTAGGLLYFTERRESFNSSGTLWAFDDTTDNLDFVKNGDFGSGTFGFSVFLDYDGSNFYEFDDELYVGSASQLWTTEGTASGFIVTQVQSFNGYSNYSPGRFAEHEGDLYFVVNADELWKVDGLSGGVVQIEDFNSDPYSFGSYSNPRELTSVGDALFFTLNQGGTNTSRELWAYDSVSDTAALVRDINPNPSSTSFPTSLTNFNDRLLFTANDGVNGQELWTSDGTEAGTLQVANLFAPGQLGAFSIDPMFAPLVEQDDQLFFAADDGIVGRELWRFTAPIIETTPPASVPEGSSIDFSGTARFTVTLVAATGTVDLTGETFTYTALATGDGPFTYTDTLTATDADGVTTTFEIVIDVTNVDPVFDAGADIDLLPVDVGLLQRTVTFTDPGADTWTGTVDYGDGNSGPATFGPGQSVLLNHTYIVDGSYTVTVSIDDGDSGTVTDSFEVTVDLNTPPTTSDRFLTALEDTPYFFTAAEFNFDDADSGDTLDSIVIDDLPGAGTLFLDANGDSIFDDPTELIASGVTIGAAQLTSGRLGFVADANENNLSLYSFFTFRVSDGSDLSSPSTMSIAVDPVNDPPTVGVDQSSVTVDEGSTATITGVFGDVDLGDSVTLSASIGTVVDNLNGTWTWTYPTTDGPSESQTVTITADDQTTTAEVTFELIVTNFAPMFDVGTNEAISLGASFMRTIDFVDPGEDIWTGTVNYGDSATNEPLVIDPITRTIELSHTYASNGTFTVTVTLDDGDLGITTSDFVVNVFSNTAFESVNLGSINAGIGVQDNAVGTGYLMHSRQSVFIRFASASPHPSNSDHLITVRHDGSQWLYNNNTDWYVFTPATDDRLLAAVDFDADTISSLEGFAGQIDGIDQGFVSGDLTFFADRWFGGNNDGEFTIEGTYFEISTSPPTVAIDLGAINAGIGVQDNAVGTGYLMHSRQNVFARFASASPHPSNSDHVIAVRFDGLQWLYNNNTDWFAFTPERDDRLLAAVDFDADSISSREGFTGQIDGIDQGFVSGDLTFFADRWLGGNNDGEFTIEGTYFEIFEPQPPVVFSPATNQIANEGTSTFIDLGSFVDPDGGDWELIVDWGDGSASDSFTMNSDGSIGGRSHVYPDDGVYTINLTVTDEGGAGLSASGTFDVTVSGVSPEIYIPGGPLTHQLDTSIGTGGLWTTDHLGSNFDSINDLVVQDDGKIVAVGTTDHGGGSDFAIVRYNVDGTLDMDFGLNGKVVLDFAKFDDIANAVAIQSDGKIVVAGAGNSSLGNFENEIAVARLNPDGSLDETFDGPLGDGNGLFLLANSRGEEANDLAIASDGTIILSGFNYDSNFGQNFLIVRLLNDGSYDTSFTGNSGNGNGRVIVDVSPGENDSANAVGIDANGKIVVVGSANQPAQGGKNFAAIRLRTDGTLDTGFHGDGKSTVDFAGGSDEAFDVAIRSTGEILLAGYATIGGTPNARYALAQFTSNGFLDSSFDGQSNGNGKVTIGGTNPSFNEKLSSLTLRPDGFAVMAGSSTFNNRSRFGVVVTNTTGQPDSSFNGGGRFTIGFNGGNDLANAVAVTSTGQIIAGGVADRQTDGGKDFVLMAFTPVGQLDNDFATDGKQLTNFIGPNTDEAADVVVQSDGKIVVVGTTIPAPTNSFSGNSDFLITRYLPNGSLDPTFGIGGRVQFDFNRRNDRANAVALQEDGKIIVVGGSKSQIQNDNLPSDDGDFAVLRLNPDGSLDSTFTGTTGVATGAFLLDLQGYSDTAYDVVLQPDGKILLIGSSWALNNGGGDFAIVRLNPNGSLDTDFDGDSGSANGKVYVGFGTSHDLALSAALTESGQIIIAGTAHMVASLLDFALVRLQVDGKIDPTFATNSGIGAGKLTIDFEGQSDSVQGIAISPGGSLFVVGSSDSGSSIRRTDLAVAKLTIDGQLDSEFQSGGKWTFDFDGRYDYGSDVLANPDGGVTVLGGATSFFTDENDFALVRFSEDGNLDLTFDGDGIFTTTFGGPRSNQAMALAVQRNGSIVVAGTVQTFEATGDDFGLLQFSATPGPFSLIVEEDAGFSFTPLVSDAGFNNPLRPGGATVETFTYAVDWLDGSPVESGSVVIDSVGGPGLPTLGSFELNHVYPTPGTYEALITVTDDDGDATQITQTIIVNEVLPTEDFGDAPESYATLLADDGARHTANGPTLGGDRDAEFDGYLNPFADGDDIDTSDDEDGVTLTTLTIGQTSVPITVNVQGGSAMLDAWIDFDRSGTWESVEQIFSSEMLSTGNNQLFVNVPSTAIAGLSFARFRLSTAGGLQPTGLASDGEVEDYSVVLNTNPVTQDDAVKTTRNTPITIDVLTDNGNGIDTDPDGDPLAIVSTTQPASGTVVVNSTNELTYFPISGFSGTDSFDYEIADGRGGKATGTITVDVEAASNEISLGPINQGVAVQDDATGQGYLLHSRQSVFTRFAATPPHFSNSDHLIAVRHDGSQWQYNSNTTWVAFTPEADDRLLAEVDFDADTIASLQGATGQIHGIDQGYVSGDLTFFADRWNGQTNDGEFTIEGTFFEISTQSTISVDLGPVNFGVGVQDNAVGTGYLLHSRQSVFTRFASASPHPSNSDHLIAVRHNGSQWQYNSNATWVTFTPEADDRLLAEVDFDADTIASLQGVTGRVHGIDQGFISGDLTFFADRWDGQTNDGEFTIAGTFFEIPTQSIISVDPGPVNFGIAVQDNATGTGFLMFSAQSVHARFINFPPHQNNSDHLIAVRLISGVWQYNSNIQWVSFTPESDDRLLASVDFDADTATSLLGVSGSLGGIEQGYVAGDLVFLANVWDAQANMGEFTVQGSYFEVEASGGSPSGEPITSEFVAATATPLRNRIDLLSLTRSPSILSKMDVSGSNGVTALDALMVINHLNATAVNGESNTVSVDDDFRHYDINQDGQVTAIDALTIINHINRIESHPYEQLSKQPTWALAVDGFFASDDGDDDDDEFMQSESSLF</sequence>
<organism evidence="3 4">
    <name type="scientific">Neorhodopirellula pilleata</name>
    <dbReference type="NCBI Taxonomy" id="2714738"/>
    <lineage>
        <taxon>Bacteria</taxon>
        <taxon>Pseudomonadati</taxon>
        <taxon>Planctomycetota</taxon>
        <taxon>Planctomycetia</taxon>
        <taxon>Pirellulales</taxon>
        <taxon>Pirellulaceae</taxon>
        <taxon>Neorhodopirellula</taxon>
    </lineage>
</organism>
<gene>
    <name evidence="3" type="ORF">Pla100_55910</name>
</gene>
<dbReference type="InterPro" id="IPR036439">
    <property type="entry name" value="Dockerin_dom_sf"/>
</dbReference>
<feature type="region of interest" description="Disordered" evidence="1">
    <location>
        <begin position="1"/>
        <end position="23"/>
    </location>
</feature>
<dbReference type="InterPro" id="IPR036322">
    <property type="entry name" value="WD40_repeat_dom_sf"/>
</dbReference>
<name>A0A5C5ZP74_9BACT</name>
<evidence type="ECO:0000313" key="3">
    <source>
        <dbReference type="EMBL" id="TWT89274.1"/>
    </source>
</evidence>
<dbReference type="PANTHER" id="PTHR42754">
    <property type="entry name" value="ENDOGLUCANASE"/>
    <property type="match status" value="1"/>
</dbReference>
<dbReference type="EMBL" id="SJPM01000019">
    <property type="protein sequence ID" value="TWT89274.1"/>
    <property type="molecule type" value="Genomic_DNA"/>
</dbReference>
<dbReference type="Pfam" id="PF00404">
    <property type="entry name" value="Dockerin_1"/>
    <property type="match status" value="1"/>
</dbReference>
<dbReference type="Gene3D" id="2.60.40.3440">
    <property type="match status" value="1"/>
</dbReference>
<feature type="domain" description="PKD" evidence="2">
    <location>
        <begin position="1327"/>
        <end position="1366"/>
    </location>
</feature>
<dbReference type="GO" id="GO:0004553">
    <property type="term" value="F:hydrolase activity, hydrolyzing O-glycosyl compounds"/>
    <property type="evidence" value="ECO:0007669"/>
    <property type="project" value="InterPro"/>
</dbReference>
<dbReference type="InterPro" id="IPR013783">
    <property type="entry name" value="Ig-like_fold"/>
</dbReference>
<proteinExistence type="predicted"/>
<dbReference type="Pfam" id="PF17963">
    <property type="entry name" value="Big_9"/>
    <property type="match status" value="2"/>
</dbReference>
<dbReference type="Pfam" id="PF20009">
    <property type="entry name" value="GEVED"/>
    <property type="match status" value="1"/>
</dbReference>
<dbReference type="Proteomes" id="UP000316213">
    <property type="component" value="Unassembled WGS sequence"/>
</dbReference>
<dbReference type="SMART" id="SM00089">
    <property type="entry name" value="PKD"/>
    <property type="match status" value="3"/>
</dbReference>
<dbReference type="Pfam" id="PF18911">
    <property type="entry name" value="PKD_4"/>
    <property type="match status" value="1"/>
</dbReference>
<dbReference type="Pfam" id="PF17164">
    <property type="entry name" value="DUF5122"/>
    <property type="match status" value="10"/>
</dbReference>
<dbReference type="InterPro" id="IPR045474">
    <property type="entry name" value="GEVED"/>
</dbReference>
<comment type="caution">
    <text evidence="3">The sequence shown here is derived from an EMBL/GenBank/DDBJ whole genome shotgun (WGS) entry which is preliminary data.</text>
</comment>
<dbReference type="Gene3D" id="2.60.40.10">
    <property type="entry name" value="Immunoglobulins"/>
    <property type="match status" value="4"/>
</dbReference>
<feature type="domain" description="PKD" evidence="2">
    <location>
        <begin position="1022"/>
        <end position="1073"/>
    </location>
</feature>
<protein>
    <submittedName>
        <fullName evidence="3">Dockerin type I repeat protein</fullName>
    </submittedName>
</protein>
<dbReference type="Gene3D" id="1.10.1330.10">
    <property type="entry name" value="Dockerin domain"/>
    <property type="match status" value="1"/>
</dbReference>